<feature type="chain" id="PRO_5001473169" evidence="1">
    <location>
        <begin position="18"/>
        <end position="298"/>
    </location>
</feature>
<dbReference type="AlphaFoldDB" id="A0A014P2D5"/>
<dbReference type="HOGENOM" id="CLU_065602_0_0_1"/>
<comment type="caution">
    <text evidence="2">The sequence shown here is derived from an EMBL/GenBank/DDBJ whole genome shotgun (WGS) entry which is preliminary data.</text>
</comment>
<proteinExistence type="predicted"/>
<feature type="signal peptide" evidence="1">
    <location>
        <begin position="1"/>
        <end position="17"/>
    </location>
</feature>
<keyword evidence="1" id="KW-0732">Signal</keyword>
<protein>
    <submittedName>
        <fullName evidence="2">Uncharacterized protein</fullName>
    </submittedName>
</protein>
<name>A0A014P2D5_9HYPO</name>
<evidence type="ECO:0000313" key="3">
    <source>
        <dbReference type="Proteomes" id="UP000030151"/>
    </source>
</evidence>
<reference evidence="2 3" key="1">
    <citation type="submission" date="2014-02" db="EMBL/GenBank/DDBJ databases">
        <title>The genome sequence of the entomopathogenic fungus Metarhizium robertsii ARSEF 2575.</title>
        <authorList>
            <person name="Giuliano Garisto Donzelli B."/>
            <person name="Roe B.A."/>
            <person name="Macmil S.L."/>
            <person name="Krasnoff S.B."/>
            <person name="Gibson D.M."/>
        </authorList>
    </citation>
    <scope>NUCLEOTIDE SEQUENCE [LARGE SCALE GENOMIC DNA]</scope>
    <source>
        <strain evidence="2 3">ARSEF 2575</strain>
    </source>
</reference>
<organism evidence="2 3">
    <name type="scientific">Metarhizium robertsii</name>
    <dbReference type="NCBI Taxonomy" id="568076"/>
    <lineage>
        <taxon>Eukaryota</taxon>
        <taxon>Fungi</taxon>
        <taxon>Dikarya</taxon>
        <taxon>Ascomycota</taxon>
        <taxon>Pezizomycotina</taxon>
        <taxon>Sordariomycetes</taxon>
        <taxon>Hypocreomycetidae</taxon>
        <taxon>Hypocreales</taxon>
        <taxon>Clavicipitaceae</taxon>
        <taxon>Metarhizium</taxon>
    </lineage>
</organism>
<evidence type="ECO:0000256" key="1">
    <source>
        <dbReference type="SAM" id="SignalP"/>
    </source>
</evidence>
<accession>A0A014P2D5</accession>
<dbReference type="EMBL" id="JELW01000079">
    <property type="protein sequence ID" value="EXU95478.1"/>
    <property type="molecule type" value="Genomic_DNA"/>
</dbReference>
<evidence type="ECO:0000313" key="2">
    <source>
        <dbReference type="EMBL" id="EXU95478.1"/>
    </source>
</evidence>
<gene>
    <name evidence="2" type="ORF">X797_011462</name>
</gene>
<sequence length="298" mass="33307">MKPRTIIVAAFAGVTAAGYVQSAQQGHKNLTVEEVCEWYETGRGNSERKVNQKCRVPAAKCIQDHLGKGEVPGDFETLKTEVDLCTFSPMFGKSPTEFPTIIETQLDIDPEKNRRLTSWCVMDHATWTGGRLDNPEDTDWIIACVARKNLNQDGDTVKNLVATNGTEFNCKAAHTGKLIYELCSDEADPNLEIVYEMVEQYKQKEQDIENCKERLQKSPPKIRSIKDLDQVCEEYGVECFGCKLSDKDASWGGSEPHSDLRYINCQTRPQTAASTLRPSANEMSGDQQLANFCGRPQA</sequence>
<dbReference type="Proteomes" id="UP000030151">
    <property type="component" value="Unassembled WGS sequence"/>
</dbReference>